<evidence type="ECO:0000313" key="1">
    <source>
        <dbReference type="EMBL" id="MDQ0361612.1"/>
    </source>
</evidence>
<accession>A0ABU0E3Z4</accession>
<organism evidence="1 2">
    <name type="scientific">Breznakia pachnodae</name>
    <dbReference type="NCBI Taxonomy" id="265178"/>
    <lineage>
        <taxon>Bacteria</taxon>
        <taxon>Bacillati</taxon>
        <taxon>Bacillota</taxon>
        <taxon>Erysipelotrichia</taxon>
        <taxon>Erysipelotrichales</taxon>
        <taxon>Erysipelotrichaceae</taxon>
        <taxon>Breznakia</taxon>
    </lineage>
</organism>
<evidence type="ECO:0000313" key="2">
    <source>
        <dbReference type="Proteomes" id="UP001230220"/>
    </source>
</evidence>
<keyword evidence="2" id="KW-1185">Reference proteome</keyword>
<dbReference type="EMBL" id="JAUSUR010000004">
    <property type="protein sequence ID" value="MDQ0361612.1"/>
    <property type="molecule type" value="Genomic_DNA"/>
</dbReference>
<sequence length="146" mass="17292">MKKLLENAMKEHKDLLKESGLCDTCWDSYENSKIAQLFHQVKVKLETDEWQCDYSQEPFMRIRGRLYKSKVWGWAGVLNFESITDGSVVYVEKGDVLKYTNLTGSLAELYCIFEDAKGNLMKIRSYCFIEDFFEMIQKEEKRRNEK</sequence>
<proteinExistence type="predicted"/>
<comment type="caution">
    <text evidence="1">The sequence shown here is derived from an EMBL/GenBank/DDBJ whole genome shotgun (WGS) entry which is preliminary data.</text>
</comment>
<name>A0ABU0E3Z4_9FIRM</name>
<dbReference type="Proteomes" id="UP001230220">
    <property type="component" value="Unassembled WGS sequence"/>
</dbReference>
<gene>
    <name evidence="1" type="ORF">J2S15_002362</name>
</gene>
<dbReference type="RefSeq" id="WP_307408482.1">
    <property type="nucleotide sequence ID" value="NZ_JAUSUR010000004.1"/>
</dbReference>
<evidence type="ECO:0008006" key="3">
    <source>
        <dbReference type="Google" id="ProtNLM"/>
    </source>
</evidence>
<protein>
    <recommendedName>
        <fullName evidence="3">SnoaL-like domain-containing protein</fullName>
    </recommendedName>
</protein>
<reference evidence="1 2" key="1">
    <citation type="submission" date="2023-07" db="EMBL/GenBank/DDBJ databases">
        <title>Genomic Encyclopedia of Type Strains, Phase IV (KMG-IV): sequencing the most valuable type-strain genomes for metagenomic binning, comparative biology and taxonomic classification.</title>
        <authorList>
            <person name="Goeker M."/>
        </authorList>
    </citation>
    <scope>NUCLEOTIDE SEQUENCE [LARGE SCALE GENOMIC DNA]</scope>
    <source>
        <strain evidence="1 2">DSM 16784</strain>
    </source>
</reference>